<accession>A0ABX0U7S3</accession>
<evidence type="ECO:0000313" key="4">
    <source>
        <dbReference type="Proteomes" id="UP000745859"/>
    </source>
</evidence>
<dbReference type="PANTHER" id="PTHR43606">
    <property type="entry name" value="PHOSPHATASE, PUTATIVE (AFU_ORTHOLOGUE AFUA_6G08710)-RELATED"/>
    <property type="match status" value="1"/>
</dbReference>
<keyword evidence="4" id="KW-1185">Reference proteome</keyword>
<comment type="caution">
    <text evidence="3">The sequence shown here is derived from an EMBL/GenBank/DDBJ whole genome shotgun (WGS) entry which is preliminary data.</text>
</comment>
<evidence type="ECO:0000313" key="3">
    <source>
        <dbReference type="EMBL" id="NIJ44902.1"/>
    </source>
</evidence>
<feature type="domain" description="PhoD-like phosphatase metallophosphatase" evidence="2">
    <location>
        <begin position="180"/>
        <end position="422"/>
    </location>
</feature>
<dbReference type="InterPro" id="IPR018946">
    <property type="entry name" value="PhoD-like_MPP"/>
</dbReference>
<dbReference type="GO" id="GO:0004035">
    <property type="term" value="F:alkaline phosphatase activity"/>
    <property type="evidence" value="ECO:0007669"/>
    <property type="project" value="UniProtKB-EC"/>
</dbReference>
<dbReference type="Pfam" id="PF09423">
    <property type="entry name" value="PhoD"/>
    <property type="match status" value="1"/>
</dbReference>
<sequence>MKKAICFLLGLLLGLQVFSQNKKDLVYFTTGLKIGEVTENSAVIWTRLCSQPLPNPITHQRKKAPYRAPLKYKNNQPVDELDGEVSGAFGEVKVKLISKNHQVELDWEFVSSLKDYTFKKAIKNLEPNTTYKVEILGRKHTRIRKKDKVTKPKKTSTKIVGQFTTAPSKNDIVPVFFTSSTCQYFWDYDDEKRGFKIYDAMKKLQPNFHCQTGDFVYYDKPGPMALNIAQARMKWHAINAWPASVDFYNNVPLYLQKDDHDLLSNDSYPGMQPFGEITYKDGLSIWYEQAPLVGKPYRTFRWGKDVQIWLLEGREFRSPNHLKDGKDKTIYGEEQKKWFAKSVKKSDATFKLFVSATPVVGPDRVSDKSDNHANIAFKKEGDWLRKFLKKHDMFVLNGDRHWQYVSKDTKTGLMEFSQGPSSDAHAQGWSPDDKKPEHKFLRVAGGFLGVKVYREKGKPTIEFIHYDVDGNEVNKEVVKK</sequence>
<dbReference type="InterPro" id="IPR029052">
    <property type="entry name" value="Metallo-depent_PP-like"/>
</dbReference>
<protein>
    <submittedName>
        <fullName evidence="3">Alkaline phosphatase D</fullName>
        <ecNumber evidence="3">3.1.3.1</ecNumber>
    </submittedName>
</protein>
<name>A0ABX0U7S3_9FLAO</name>
<reference evidence="3 4" key="1">
    <citation type="submission" date="2020-03" db="EMBL/GenBank/DDBJ databases">
        <title>Genomic Encyclopedia of Type Strains, Phase IV (KMG-IV): sequencing the most valuable type-strain genomes for metagenomic binning, comparative biology and taxonomic classification.</title>
        <authorList>
            <person name="Goeker M."/>
        </authorList>
    </citation>
    <scope>NUCLEOTIDE SEQUENCE [LARGE SCALE GENOMIC DNA]</scope>
    <source>
        <strain evidence="3 4">DSM 101599</strain>
    </source>
</reference>
<keyword evidence="1" id="KW-0732">Signal</keyword>
<evidence type="ECO:0000259" key="2">
    <source>
        <dbReference type="Pfam" id="PF09423"/>
    </source>
</evidence>
<feature type="signal peptide" evidence="1">
    <location>
        <begin position="1"/>
        <end position="19"/>
    </location>
</feature>
<dbReference type="InterPro" id="IPR038607">
    <property type="entry name" value="PhoD-like_sf"/>
</dbReference>
<dbReference type="InterPro" id="IPR052900">
    <property type="entry name" value="Phospholipid_Metab_Enz"/>
</dbReference>
<dbReference type="SUPFAM" id="SSF56300">
    <property type="entry name" value="Metallo-dependent phosphatases"/>
    <property type="match status" value="1"/>
</dbReference>
<dbReference type="Gene3D" id="3.60.21.70">
    <property type="entry name" value="PhoD-like phosphatase"/>
    <property type="match status" value="1"/>
</dbReference>
<proteinExistence type="predicted"/>
<dbReference type="Proteomes" id="UP000745859">
    <property type="component" value="Unassembled WGS sequence"/>
</dbReference>
<gene>
    <name evidence="3" type="ORF">FHR24_001341</name>
</gene>
<evidence type="ECO:0000256" key="1">
    <source>
        <dbReference type="SAM" id="SignalP"/>
    </source>
</evidence>
<feature type="chain" id="PRO_5047504709" evidence="1">
    <location>
        <begin position="20"/>
        <end position="480"/>
    </location>
</feature>
<dbReference type="EC" id="3.1.3.1" evidence="3"/>
<keyword evidence="3" id="KW-0378">Hydrolase</keyword>
<dbReference type="Gene3D" id="2.60.40.380">
    <property type="entry name" value="Purple acid phosphatase-like, N-terminal"/>
    <property type="match status" value="1"/>
</dbReference>
<dbReference type="RefSeq" id="WP_167185767.1">
    <property type="nucleotide sequence ID" value="NZ_JAASQL010000001.1"/>
</dbReference>
<dbReference type="PANTHER" id="PTHR43606:SF1">
    <property type="entry name" value="PHOD-LIKE PHOSPHATASE METALLOPHOSPHATASE DOMAIN-CONTAINING PROTEIN"/>
    <property type="match status" value="1"/>
</dbReference>
<organism evidence="3 4">
    <name type="scientific">Wenyingzhuangia heitensis</name>
    <dbReference type="NCBI Taxonomy" id="1487859"/>
    <lineage>
        <taxon>Bacteria</taxon>
        <taxon>Pseudomonadati</taxon>
        <taxon>Bacteroidota</taxon>
        <taxon>Flavobacteriia</taxon>
        <taxon>Flavobacteriales</taxon>
        <taxon>Flavobacteriaceae</taxon>
        <taxon>Wenyingzhuangia</taxon>
    </lineage>
</organism>
<dbReference type="EMBL" id="JAASQL010000001">
    <property type="protein sequence ID" value="NIJ44902.1"/>
    <property type="molecule type" value="Genomic_DNA"/>
</dbReference>